<dbReference type="AlphaFoldDB" id="A0A1H1CY42"/>
<keyword evidence="2" id="KW-0812">Transmembrane</keyword>
<keyword evidence="2" id="KW-1133">Transmembrane helix</keyword>
<evidence type="ECO:0000256" key="2">
    <source>
        <dbReference type="SAM" id="Phobius"/>
    </source>
</evidence>
<keyword evidence="4" id="KW-1185">Reference proteome</keyword>
<feature type="transmembrane region" description="Helical" evidence="2">
    <location>
        <begin position="136"/>
        <end position="157"/>
    </location>
</feature>
<feature type="transmembrane region" description="Helical" evidence="2">
    <location>
        <begin position="80"/>
        <end position="101"/>
    </location>
</feature>
<dbReference type="STRING" id="35622.SAMN04489764_1710"/>
<reference evidence="3 4" key="1">
    <citation type="submission" date="2016-10" db="EMBL/GenBank/DDBJ databases">
        <authorList>
            <person name="de Groot N.N."/>
        </authorList>
    </citation>
    <scope>NUCLEOTIDE SEQUENCE [LARGE SCALE GENOMIC DNA]</scope>
    <source>
        <strain evidence="3 4">DSM 43794</strain>
    </source>
</reference>
<feature type="compositionally biased region" description="Pro residues" evidence="1">
    <location>
        <begin position="1"/>
        <end position="14"/>
    </location>
</feature>
<feature type="region of interest" description="Disordered" evidence="1">
    <location>
        <begin position="1"/>
        <end position="40"/>
    </location>
</feature>
<sequence length="330" mass="33822">MTPPSSAPPDPSRPSPCGAEAAPDGDSEPEGGLKDGPVGGRKRTVLNVRVLPRAAGAGVVAGAGAFLAGRLWPRPEGDEFTGMAVTFLAFFPLGLLLGRVLRLPRWQLVGVLAPFVAIPLLAGVADALWVVRGVGFTSALLPVAAAAAFVLAAWLCAPGGRVARACVGVAFLLGSAFTPSVADAAGGSPLEEAIRTSGVPLVAPVVPGYELVGMDERYLPDAIALYYTRPGAPPAPALHAYVVSAATAVPREACAAPSPNWSRSAAEPCLEAEPGVWTTRLENGYASAFARHGDALVQVGGFDVPRALLLPALRAVRPVTAAELVMLHRT</sequence>
<gene>
    <name evidence="3" type="ORF">SAMN04489764_1710</name>
</gene>
<evidence type="ECO:0000313" key="3">
    <source>
        <dbReference type="EMBL" id="SDQ69060.1"/>
    </source>
</evidence>
<proteinExistence type="predicted"/>
<evidence type="ECO:0000313" key="4">
    <source>
        <dbReference type="Proteomes" id="UP000217103"/>
    </source>
</evidence>
<feature type="transmembrane region" description="Helical" evidence="2">
    <location>
        <begin position="50"/>
        <end position="68"/>
    </location>
</feature>
<organism evidence="3 4">
    <name type="scientific">Thermostaphylospora chromogena</name>
    <dbReference type="NCBI Taxonomy" id="35622"/>
    <lineage>
        <taxon>Bacteria</taxon>
        <taxon>Bacillati</taxon>
        <taxon>Actinomycetota</taxon>
        <taxon>Actinomycetes</taxon>
        <taxon>Streptosporangiales</taxon>
        <taxon>Thermomonosporaceae</taxon>
        <taxon>Thermostaphylospora</taxon>
    </lineage>
</organism>
<dbReference type="Proteomes" id="UP000217103">
    <property type="component" value="Unassembled WGS sequence"/>
</dbReference>
<name>A0A1H1CY42_9ACTN</name>
<feature type="transmembrane region" description="Helical" evidence="2">
    <location>
        <begin position="108"/>
        <end position="130"/>
    </location>
</feature>
<accession>A0A1H1CY42</accession>
<evidence type="ECO:0000256" key="1">
    <source>
        <dbReference type="SAM" id="MobiDB-lite"/>
    </source>
</evidence>
<protein>
    <submittedName>
        <fullName evidence="3">Uncharacterized protein</fullName>
    </submittedName>
</protein>
<dbReference type="EMBL" id="FNKK01000002">
    <property type="protein sequence ID" value="SDQ69060.1"/>
    <property type="molecule type" value="Genomic_DNA"/>
</dbReference>
<keyword evidence="2" id="KW-0472">Membrane</keyword>